<dbReference type="AlphaFoldDB" id="A0A1G8ZSC3"/>
<dbReference type="InterPro" id="IPR036922">
    <property type="entry name" value="Rieske_2Fe-2S_sf"/>
</dbReference>
<dbReference type="InterPro" id="IPR034904">
    <property type="entry name" value="FSCA_dom_sf"/>
</dbReference>
<keyword evidence="2" id="KW-0479">Metal-binding</keyword>
<comment type="function">
    <text evidence="5">May be involved in the formation or repair of [Fe-S] clusters present in iron-sulfur proteins.</text>
</comment>
<dbReference type="GO" id="GO:0051537">
    <property type="term" value="F:2 iron, 2 sulfur cluster binding"/>
    <property type="evidence" value="ECO:0007669"/>
    <property type="project" value="UniProtKB-KW"/>
</dbReference>
<dbReference type="Pfam" id="PF01106">
    <property type="entry name" value="NifU"/>
    <property type="match status" value="1"/>
</dbReference>
<dbReference type="PANTHER" id="PTHR11178">
    <property type="entry name" value="IRON-SULFUR CLUSTER SCAFFOLD PROTEIN NFU-RELATED"/>
    <property type="match status" value="1"/>
</dbReference>
<dbReference type="GO" id="GO:0004497">
    <property type="term" value="F:monooxygenase activity"/>
    <property type="evidence" value="ECO:0007669"/>
    <property type="project" value="UniProtKB-ARBA"/>
</dbReference>
<proteinExistence type="predicted"/>
<keyword evidence="1" id="KW-0001">2Fe-2S</keyword>
<protein>
    <submittedName>
        <fullName evidence="8">Fe-S cluster biogenesis protein NfuA, 4Fe-4S-binding domain</fullName>
    </submittedName>
</protein>
<dbReference type="GO" id="GO:0016705">
    <property type="term" value="F:oxidoreductase activity, acting on paired donors, with incorporation or reduction of molecular oxygen"/>
    <property type="evidence" value="ECO:0007669"/>
    <property type="project" value="UniProtKB-ARBA"/>
</dbReference>
<dbReference type="GO" id="GO:0005506">
    <property type="term" value="F:iron ion binding"/>
    <property type="evidence" value="ECO:0007669"/>
    <property type="project" value="InterPro"/>
</dbReference>
<dbReference type="InterPro" id="IPR001075">
    <property type="entry name" value="NIF_FeS_clus_asmbl_NifU_C"/>
</dbReference>
<keyword evidence="4" id="KW-0411">Iron-sulfur</keyword>
<evidence type="ECO:0000256" key="1">
    <source>
        <dbReference type="ARBA" id="ARBA00022714"/>
    </source>
</evidence>
<evidence type="ECO:0000256" key="4">
    <source>
        <dbReference type="ARBA" id="ARBA00023014"/>
    </source>
</evidence>
<evidence type="ECO:0000259" key="7">
    <source>
        <dbReference type="PROSITE" id="PS51296"/>
    </source>
</evidence>
<evidence type="ECO:0000313" key="9">
    <source>
        <dbReference type="Proteomes" id="UP000199213"/>
    </source>
</evidence>
<dbReference type="PROSITE" id="PS51296">
    <property type="entry name" value="RIESKE"/>
    <property type="match status" value="1"/>
</dbReference>
<organism evidence="8 9">
    <name type="scientific">Actinopolyspora mzabensis</name>
    <dbReference type="NCBI Taxonomy" id="995066"/>
    <lineage>
        <taxon>Bacteria</taxon>
        <taxon>Bacillati</taxon>
        <taxon>Actinomycetota</taxon>
        <taxon>Actinomycetes</taxon>
        <taxon>Actinopolysporales</taxon>
        <taxon>Actinopolysporaceae</taxon>
        <taxon>Actinopolyspora</taxon>
    </lineage>
</organism>
<name>A0A1G8ZSC3_ACTMZ</name>
<keyword evidence="3" id="KW-0408">Iron</keyword>
<evidence type="ECO:0000256" key="2">
    <source>
        <dbReference type="ARBA" id="ARBA00022723"/>
    </source>
</evidence>
<dbReference type="EMBL" id="FNFM01000005">
    <property type="protein sequence ID" value="SDK17020.1"/>
    <property type="molecule type" value="Genomic_DNA"/>
</dbReference>
<sequence>MTQSTTTGTPPRAESQQDDASAVAARVDELLGKFDNVETPGVREAAEDLVATIMRFYGSGIERITTLLAEHRSGSELLDRLATDELVGGLFALHDLHPVPVRERVSDALDSVRPYLGSHSGDVELLDIDEEGVVRLRLKGNCDGCPSSAVTVKLAIEDAVRKAAPEIADIAVEGMAQPETTATGPGGRPLLPLATGSDNGATPSVETAEWVNLDELVSLSEGELTSVGIGGASVLVCNAAGVLYAYRDRCPACGTELGQAELHGGELRCPGCARSYDVRLAGREEQESNLHLEPLPLLADDGGVRLAVPEVAR</sequence>
<reference evidence="9" key="1">
    <citation type="submission" date="2016-10" db="EMBL/GenBank/DDBJ databases">
        <authorList>
            <person name="Varghese N."/>
            <person name="Submissions S."/>
        </authorList>
    </citation>
    <scope>NUCLEOTIDE SEQUENCE [LARGE SCALE GENOMIC DNA]</scope>
    <source>
        <strain evidence="9">DSM 45460</strain>
    </source>
</reference>
<dbReference type="InterPro" id="IPR017941">
    <property type="entry name" value="Rieske_2Fe-2S"/>
</dbReference>
<dbReference type="RefSeq" id="WP_176797905.1">
    <property type="nucleotide sequence ID" value="NZ_FNFM01000005.1"/>
</dbReference>
<feature type="region of interest" description="Disordered" evidence="6">
    <location>
        <begin position="1"/>
        <end position="20"/>
    </location>
</feature>
<gene>
    <name evidence="8" type="ORF">SAMN04487820_10562</name>
</gene>
<keyword evidence="9" id="KW-1185">Reference proteome</keyword>
<feature type="domain" description="Rieske" evidence="7">
    <location>
        <begin position="211"/>
        <end position="306"/>
    </location>
</feature>
<evidence type="ECO:0000256" key="5">
    <source>
        <dbReference type="ARBA" id="ARBA00049958"/>
    </source>
</evidence>
<dbReference type="Gene3D" id="3.30.300.130">
    <property type="entry name" value="Fe-S cluster assembly (FSCA)"/>
    <property type="match status" value="1"/>
</dbReference>
<dbReference type="Pfam" id="PF00355">
    <property type="entry name" value="Rieske"/>
    <property type="match status" value="1"/>
</dbReference>
<dbReference type="SUPFAM" id="SSF50022">
    <property type="entry name" value="ISP domain"/>
    <property type="match status" value="1"/>
</dbReference>
<accession>A0A1G8ZSC3</accession>
<evidence type="ECO:0000313" key="8">
    <source>
        <dbReference type="EMBL" id="SDK17020.1"/>
    </source>
</evidence>
<evidence type="ECO:0000256" key="3">
    <source>
        <dbReference type="ARBA" id="ARBA00023004"/>
    </source>
</evidence>
<dbReference type="GO" id="GO:0016226">
    <property type="term" value="P:iron-sulfur cluster assembly"/>
    <property type="evidence" value="ECO:0007669"/>
    <property type="project" value="InterPro"/>
</dbReference>
<dbReference type="SUPFAM" id="SSF117916">
    <property type="entry name" value="Fe-S cluster assembly (FSCA) domain-like"/>
    <property type="match status" value="1"/>
</dbReference>
<dbReference type="Gene3D" id="2.102.10.10">
    <property type="entry name" value="Rieske [2Fe-2S] iron-sulphur domain"/>
    <property type="match status" value="1"/>
</dbReference>
<dbReference type="Proteomes" id="UP000199213">
    <property type="component" value="Unassembled WGS sequence"/>
</dbReference>
<evidence type="ECO:0000256" key="6">
    <source>
        <dbReference type="SAM" id="MobiDB-lite"/>
    </source>
</evidence>